<feature type="domain" description="Resolvase/invertase-type recombinase catalytic" evidence="6">
    <location>
        <begin position="2"/>
        <end position="146"/>
    </location>
</feature>
<dbReference type="PANTHER" id="PTHR30461">
    <property type="entry name" value="DNA-INVERTASE FROM LAMBDOID PROPHAGE"/>
    <property type="match status" value="1"/>
</dbReference>
<dbReference type="InterPro" id="IPR036162">
    <property type="entry name" value="Resolvase-like_N_sf"/>
</dbReference>
<reference evidence="7" key="1">
    <citation type="submission" date="2019-07" db="EMBL/GenBank/DDBJ databases">
        <authorList>
            <person name="Weber M."/>
            <person name="Kostadinov I."/>
            <person name="Kostadinov D I."/>
        </authorList>
    </citation>
    <scope>NUCLEOTIDE SEQUENCE</scope>
    <source>
        <strain evidence="7">Gfbio:sag-sample-m06:053724c1-46a9-4a36-b237-ea2bf867836b</strain>
    </source>
</reference>
<evidence type="ECO:0000256" key="1">
    <source>
        <dbReference type="ARBA" id="ARBA00022908"/>
    </source>
</evidence>
<dbReference type="GO" id="GO:0015074">
    <property type="term" value="P:DNA integration"/>
    <property type="evidence" value="ECO:0007669"/>
    <property type="project" value="UniProtKB-KW"/>
</dbReference>
<evidence type="ECO:0000256" key="4">
    <source>
        <dbReference type="PIRSR" id="PIRSR606118-50"/>
    </source>
</evidence>
<evidence type="ECO:0000256" key="5">
    <source>
        <dbReference type="PROSITE-ProRule" id="PRU10137"/>
    </source>
</evidence>
<keyword evidence="1" id="KW-0229">DNA integration</keyword>
<dbReference type="InterPro" id="IPR006119">
    <property type="entry name" value="Resolv_N"/>
</dbReference>
<dbReference type="Pfam" id="PF00239">
    <property type="entry name" value="Resolvase"/>
    <property type="match status" value="1"/>
</dbReference>
<dbReference type="PROSITE" id="PS51736">
    <property type="entry name" value="RECOMBINASES_3"/>
    <property type="match status" value="1"/>
</dbReference>
<dbReference type="GO" id="GO:0000150">
    <property type="term" value="F:DNA strand exchange activity"/>
    <property type="evidence" value="ECO:0007669"/>
    <property type="project" value="InterPro"/>
</dbReference>
<dbReference type="CDD" id="cd03768">
    <property type="entry name" value="SR_ResInv"/>
    <property type="match status" value="1"/>
</dbReference>
<dbReference type="PANTHER" id="PTHR30461:SF2">
    <property type="entry name" value="SERINE RECOMBINASE PINE-RELATED"/>
    <property type="match status" value="1"/>
</dbReference>
<keyword evidence="3" id="KW-0233">DNA recombination</keyword>
<dbReference type="SMART" id="SM00857">
    <property type="entry name" value="Resolvase"/>
    <property type="match status" value="1"/>
</dbReference>
<sequence length="192" mass="21376">MKVAIYARVSTSEQTTENQVKELREWANRAGHEIVTIYDDNGVSGAKGREYRKEFDKLLKGAVRREFDLVAAWSVDRLGRSLQDLIGFLQELHGAGVDLYLHQQALDTTTPSGKAMFQMMGVFAEFEREMISERVKSGLARTKAKGTKLGRPKTSPQTEAKIMKLRDQGMGMLKIGKELGVGTSVVQRVVNG</sequence>
<evidence type="ECO:0000259" key="6">
    <source>
        <dbReference type="PROSITE" id="PS51736"/>
    </source>
</evidence>
<dbReference type="AlphaFoldDB" id="A0A7D9H6T5"/>
<organism evidence="7">
    <name type="scientific">uncultured Woeseiaceae bacterium</name>
    <dbReference type="NCBI Taxonomy" id="1983305"/>
    <lineage>
        <taxon>Bacteria</taxon>
        <taxon>Pseudomonadati</taxon>
        <taxon>Pseudomonadota</taxon>
        <taxon>Gammaproteobacteria</taxon>
        <taxon>Woeseiales</taxon>
        <taxon>Woeseiaceae</taxon>
        <taxon>environmental samples</taxon>
    </lineage>
</organism>
<keyword evidence="2" id="KW-0238">DNA-binding</keyword>
<dbReference type="InterPro" id="IPR006118">
    <property type="entry name" value="Recombinase_CS"/>
</dbReference>
<gene>
    <name evidence="7" type="ORF">JTBM06_V1_590002</name>
</gene>
<evidence type="ECO:0000256" key="2">
    <source>
        <dbReference type="ARBA" id="ARBA00023125"/>
    </source>
</evidence>
<accession>A0A7D9H6T5</accession>
<protein>
    <submittedName>
        <fullName evidence="7">Resolvase domain</fullName>
    </submittedName>
</protein>
<name>A0A7D9H6T5_9GAMM</name>
<dbReference type="Gene3D" id="1.10.10.10">
    <property type="entry name" value="Winged helix-like DNA-binding domain superfamily/Winged helix DNA-binding domain"/>
    <property type="match status" value="1"/>
</dbReference>
<proteinExistence type="predicted"/>
<dbReference type="GO" id="GO:0003677">
    <property type="term" value="F:DNA binding"/>
    <property type="evidence" value="ECO:0007669"/>
    <property type="project" value="UniProtKB-KW"/>
</dbReference>
<dbReference type="Gene3D" id="3.40.50.1390">
    <property type="entry name" value="Resolvase, N-terminal catalytic domain"/>
    <property type="match status" value="1"/>
</dbReference>
<dbReference type="InterPro" id="IPR036388">
    <property type="entry name" value="WH-like_DNA-bd_sf"/>
</dbReference>
<evidence type="ECO:0000313" key="7">
    <source>
        <dbReference type="EMBL" id="VUX56314.1"/>
    </source>
</evidence>
<dbReference type="EMBL" id="LR633967">
    <property type="protein sequence ID" value="VUX56314.1"/>
    <property type="molecule type" value="Genomic_DNA"/>
</dbReference>
<dbReference type="SUPFAM" id="SSF53041">
    <property type="entry name" value="Resolvase-like"/>
    <property type="match status" value="1"/>
</dbReference>
<dbReference type="InterPro" id="IPR050639">
    <property type="entry name" value="SSR_resolvase"/>
</dbReference>
<dbReference type="PROSITE" id="PS00397">
    <property type="entry name" value="RECOMBINASES_1"/>
    <property type="match status" value="1"/>
</dbReference>
<feature type="active site" description="O-(5'-phospho-DNA)-serine intermediate" evidence="4 5">
    <location>
        <position position="10"/>
    </location>
</feature>
<evidence type="ECO:0000256" key="3">
    <source>
        <dbReference type="ARBA" id="ARBA00023172"/>
    </source>
</evidence>